<sequence>MNLKGQKEIVIKHVKEHGEIDALTAIMEYGITRLGGRVHELQDSEHALRAYPHPDLPHPWVIYRPNWDMRKEAVLRHWAITTAPRKPLLNMTMTELENHIRKLTSRSFDLANKLAAMQEEMTHHRNILPTA</sequence>
<reference evidence="2 3" key="1">
    <citation type="submission" date="2016-09" db="EMBL/GenBank/DDBJ databases">
        <title>Genomic Taxonomy of the Vibrionaceae.</title>
        <authorList>
            <person name="Gonzalez-Castillo A."/>
            <person name="Gomez-Gil B."/>
            <person name="Enciso-Ibarra K."/>
        </authorList>
    </citation>
    <scope>NUCLEOTIDE SEQUENCE [LARGE SCALE GENOMIC DNA]</scope>
    <source>
        <strain evidence="2 3">CAIM 1902</strain>
    </source>
</reference>
<dbReference type="EMBL" id="MJMH01000172">
    <property type="protein sequence ID" value="OLQ91684.1"/>
    <property type="molecule type" value="Genomic_DNA"/>
</dbReference>
<feature type="domain" description="Winged helix-turn-helix" evidence="1">
    <location>
        <begin position="6"/>
        <end position="43"/>
    </location>
</feature>
<keyword evidence="3" id="KW-1185">Reference proteome</keyword>
<gene>
    <name evidence="2" type="ORF">BIY20_09785</name>
</gene>
<accession>A0ABX3FJP2</accession>
<dbReference type="Pfam" id="PF14090">
    <property type="entry name" value="HTH_39"/>
    <property type="match status" value="1"/>
</dbReference>
<comment type="caution">
    <text evidence="2">The sequence shown here is derived from an EMBL/GenBank/DDBJ whole genome shotgun (WGS) entry which is preliminary data.</text>
</comment>
<evidence type="ECO:0000259" key="1">
    <source>
        <dbReference type="Pfam" id="PF14090"/>
    </source>
</evidence>
<dbReference type="RefSeq" id="WP_075715058.1">
    <property type="nucleotide sequence ID" value="NZ_AP019656.1"/>
</dbReference>
<dbReference type="InterPro" id="IPR055245">
    <property type="entry name" value="HTH_proteobacteria"/>
</dbReference>
<dbReference type="Proteomes" id="UP000186039">
    <property type="component" value="Unassembled WGS sequence"/>
</dbReference>
<organism evidence="2 3">
    <name type="scientific">Vibrio panuliri</name>
    <dbReference type="NCBI Taxonomy" id="1381081"/>
    <lineage>
        <taxon>Bacteria</taxon>
        <taxon>Pseudomonadati</taxon>
        <taxon>Pseudomonadota</taxon>
        <taxon>Gammaproteobacteria</taxon>
        <taxon>Vibrionales</taxon>
        <taxon>Vibrionaceae</taxon>
        <taxon>Vibrio</taxon>
    </lineage>
</organism>
<evidence type="ECO:0000313" key="3">
    <source>
        <dbReference type="Proteomes" id="UP000186039"/>
    </source>
</evidence>
<proteinExistence type="predicted"/>
<protein>
    <recommendedName>
        <fullName evidence="1">Winged helix-turn-helix domain-containing protein</fullName>
    </recommendedName>
</protein>
<evidence type="ECO:0000313" key="2">
    <source>
        <dbReference type="EMBL" id="OLQ91684.1"/>
    </source>
</evidence>
<name>A0ABX3FJP2_9VIBR</name>